<dbReference type="InterPro" id="IPR010610">
    <property type="entry name" value="EryCIII-like_C"/>
</dbReference>
<dbReference type="Pfam" id="PF06722">
    <property type="entry name" value="EryCIII-like_C"/>
    <property type="match status" value="1"/>
</dbReference>
<organism evidence="3 4">
    <name type="scientific">Ideonella azotifigens</name>
    <dbReference type="NCBI Taxonomy" id="513160"/>
    <lineage>
        <taxon>Bacteria</taxon>
        <taxon>Pseudomonadati</taxon>
        <taxon>Pseudomonadota</taxon>
        <taxon>Betaproteobacteria</taxon>
        <taxon>Burkholderiales</taxon>
        <taxon>Sphaerotilaceae</taxon>
        <taxon>Ideonella</taxon>
    </lineage>
</organism>
<evidence type="ECO:0000259" key="1">
    <source>
        <dbReference type="Pfam" id="PF03033"/>
    </source>
</evidence>
<accession>A0ABN1KDH1</accession>
<protein>
    <submittedName>
        <fullName evidence="3">Glycosyltransferase</fullName>
    </submittedName>
</protein>
<proteinExistence type="predicted"/>
<dbReference type="InterPro" id="IPR004276">
    <property type="entry name" value="GlycoTrans_28_N"/>
</dbReference>
<feature type="domain" description="Erythromycin biosynthesis protein CIII-like C-terminal" evidence="2">
    <location>
        <begin position="309"/>
        <end position="396"/>
    </location>
</feature>
<dbReference type="InterPro" id="IPR050426">
    <property type="entry name" value="Glycosyltransferase_28"/>
</dbReference>
<comment type="caution">
    <text evidence="3">The sequence shown here is derived from an EMBL/GenBank/DDBJ whole genome shotgun (WGS) entry which is preliminary data.</text>
</comment>
<evidence type="ECO:0000313" key="3">
    <source>
        <dbReference type="EMBL" id="GAA0763401.1"/>
    </source>
</evidence>
<dbReference type="EMBL" id="BAAAEW010000037">
    <property type="protein sequence ID" value="GAA0763401.1"/>
    <property type="molecule type" value="Genomic_DNA"/>
</dbReference>
<dbReference type="Gene3D" id="3.40.50.2000">
    <property type="entry name" value="Glycogen Phosphorylase B"/>
    <property type="match status" value="2"/>
</dbReference>
<dbReference type="SUPFAM" id="SSF53756">
    <property type="entry name" value="UDP-Glycosyltransferase/glycogen phosphorylase"/>
    <property type="match status" value="1"/>
</dbReference>
<reference evidence="3 4" key="1">
    <citation type="journal article" date="2019" name="Int. J. Syst. Evol. Microbiol.">
        <title>The Global Catalogue of Microorganisms (GCM) 10K type strain sequencing project: providing services to taxonomists for standard genome sequencing and annotation.</title>
        <authorList>
            <consortium name="The Broad Institute Genomics Platform"/>
            <consortium name="The Broad Institute Genome Sequencing Center for Infectious Disease"/>
            <person name="Wu L."/>
            <person name="Ma J."/>
        </authorList>
    </citation>
    <scope>NUCLEOTIDE SEQUENCE [LARGE SCALE GENOMIC DNA]</scope>
    <source>
        <strain evidence="3 4">JCM 15503</strain>
    </source>
</reference>
<keyword evidence="4" id="KW-1185">Reference proteome</keyword>
<dbReference type="RefSeq" id="WP_141286245.1">
    <property type="nucleotide sequence ID" value="NZ_BAAAEW010000037.1"/>
</dbReference>
<dbReference type="PANTHER" id="PTHR48050:SF13">
    <property type="entry name" value="STEROL 3-BETA-GLUCOSYLTRANSFERASE UGT80A2"/>
    <property type="match status" value="1"/>
</dbReference>
<feature type="domain" description="Glycosyltransferase family 28 N-terminal" evidence="1">
    <location>
        <begin position="8"/>
        <end position="78"/>
    </location>
</feature>
<dbReference type="Proteomes" id="UP001500279">
    <property type="component" value="Unassembled WGS sequence"/>
</dbReference>
<evidence type="ECO:0000313" key="4">
    <source>
        <dbReference type="Proteomes" id="UP001500279"/>
    </source>
</evidence>
<evidence type="ECO:0000259" key="2">
    <source>
        <dbReference type="Pfam" id="PF06722"/>
    </source>
</evidence>
<dbReference type="InterPro" id="IPR002213">
    <property type="entry name" value="UDP_glucos_trans"/>
</dbReference>
<sequence>MPSARLRFAMVTLGSAGDLHPYLAIGRTLAERGHEVHLLSQAPYEQAARAAGLQFTAVVDAAAHNKTLNHPRLWQPIAGFGVLWRHLCVPAIGPTIDALRALANGSAEPLRVLASPLAVGARLAQDILPLRLWTGYTAPSALRNVEDPMFIGTWQVPKLVPAPVRQWLWKGVDRWKLEPMARPVLTRWQQTLGAKRLPGSIFGDWVHSPGGGLALYDASFARVPERWARRGVVNSGFPLFEADDQALPVALSEFLDAGPKPVVIFGGSAGSTDHLGMLALQAAEQLGYRAVLIRSEQAGQRDEASNSKSSKVHITGPVSLMHLLPRAAVWIHHGGIGSCAQGLASSTPQLVLASAYDQHDNGQRLALINAGAWLDSQGLDIPVISKTLARVLNQKYLGKSNNPARSLPGRPNLASQFAADHLSHE</sequence>
<name>A0ABN1KDH1_9BURK</name>
<dbReference type="Pfam" id="PF03033">
    <property type="entry name" value="Glyco_transf_28"/>
    <property type="match status" value="1"/>
</dbReference>
<dbReference type="CDD" id="cd03784">
    <property type="entry name" value="GT1_Gtf-like"/>
    <property type="match status" value="1"/>
</dbReference>
<gene>
    <name evidence="3" type="ORF">GCM10009107_48660</name>
</gene>
<dbReference type="PANTHER" id="PTHR48050">
    <property type="entry name" value="STEROL 3-BETA-GLUCOSYLTRANSFERASE"/>
    <property type="match status" value="1"/>
</dbReference>